<dbReference type="RefSeq" id="XP_016210725.1">
    <property type="nucleotide sequence ID" value="XM_016361399.1"/>
</dbReference>
<feature type="region of interest" description="Disordered" evidence="6">
    <location>
        <begin position="1028"/>
        <end position="1050"/>
    </location>
</feature>
<dbReference type="Gene3D" id="1.25.40.1040">
    <property type="match status" value="2"/>
</dbReference>
<keyword evidence="4" id="KW-0802">TPR repeat</keyword>
<dbReference type="PANTHER" id="PTHR19980:SF0">
    <property type="entry name" value="CLEAVAGE STIMULATION FACTOR SUBUNIT 3"/>
    <property type="match status" value="1"/>
</dbReference>
<dbReference type="AlphaFoldDB" id="A0A0D1XF71"/>
<feature type="region of interest" description="Disordered" evidence="6">
    <location>
        <begin position="619"/>
        <end position="649"/>
    </location>
</feature>
<keyword evidence="5" id="KW-0507">mRNA processing</keyword>
<feature type="compositionally biased region" description="Polar residues" evidence="6">
    <location>
        <begin position="114"/>
        <end position="138"/>
    </location>
</feature>
<feature type="compositionally biased region" description="Low complexity" evidence="6">
    <location>
        <begin position="97"/>
        <end position="112"/>
    </location>
</feature>
<dbReference type="PANTHER" id="PTHR19980">
    <property type="entry name" value="RNA CLEAVAGE STIMULATION FACTOR"/>
    <property type="match status" value="1"/>
</dbReference>
<evidence type="ECO:0000313" key="8">
    <source>
        <dbReference type="EMBL" id="KIW00856.1"/>
    </source>
</evidence>
<feature type="region of interest" description="Disordered" evidence="6">
    <location>
        <begin position="893"/>
        <end position="925"/>
    </location>
</feature>
<comment type="function">
    <text evidence="1 5">Component of the cleavage factor IA (CFIA) complex, which is involved in the endonucleolytic cleavage during polyadenylation-dependent pre-mRNA 3'-end formation.</text>
</comment>
<dbReference type="GO" id="GO:0005737">
    <property type="term" value="C:cytoplasm"/>
    <property type="evidence" value="ECO:0007669"/>
    <property type="project" value="UniProtKB-SubCell"/>
</dbReference>
<dbReference type="InterPro" id="IPR045243">
    <property type="entry name" value="Rna14-like"/>
</dbReference>
<dbReference type="InterPro" id="IPR008847">
    <property type="entry name" value="Suf"/>
</dbReference>
<dbReference type="OrthoDB" id="26282at2759"/>
<dbReference type="HOGENOM" id="CLU_007630_1_1_1"/>
<evidence type="ECO:0000256" key="2">
    <source>
        <dbReference type="ARBA" id="ARBA00022737"/>
    </source>
</evidence>
<dbReference type="InterPro" id="IPR003107">
    <property type="entry name" value="HAT"/>
</dbReference>
<feature type="repeat" description="TPR" evidence="4">
    <location>
        <begin position="250"/>
        <end position="283"/>
    </location>
</feature>
<dbReference type="Pfam" id="PF05843">
    <property type="entry name" value="Suf"/>
    <property type="match status" value="1"/>
</dbReference>
<evidence type="ECO:0000256" key="4">
    <source>
        <dbReference type="PROSITE-ProRule" id="PRU00339"/>
    </source>
</evidence>
<dbReference type="GO" id="GO:0005634">
    <property type="term" value="C:nucleus"/>
    <property type="evidence" value="ECO:0007669"/>
    <property type="project" value="UniProtKB-SubCell"/>
</dbReference>
<dbReference type="VEuPathDB" id="FungiDB:PV09_07614"/>
<dbReference type="SUPFAM" id="SSF48452">
    <property type="entry name" value="TPR-like"/>
    <property type="match status" value="2"/>
</dbReference>
<reference evidence="8 9" key="1">
    <citation type="submission" date="2015-01" db="EMBL/GenBank/DDBJ databases">
        <title>The Genome Sequence of Ochroconis gallopava CBS43764.</title>
        <authorList>
            <consortium name="The Broad Institute Genomics Platform"/>
            <person name="Cuomo C."/>
            <person name="de Hoog S."/>
            <person name="Gorbushina A."/>
            <person name="Stielow B."/>
            <person name="Teixiera M."/>
            <person name="Abouelleil A."/>
            <person name="Chapman S.B."/>
            <person name="Priest M."/>
            <person name="Young S.K."/>
            <person name="Wortman J."/>
            <person name="Nusbaum C."/>
            <person name="Birren B."/>
        </authorList>
    </citation>
    <scope>NUCLEOTIDE SEQUENCE [LARGE SCALE GENOMIC DNA]</scope>
    <source>
        <strain evidence="8 9">CBS 43764</strain>
    </source>
</reference>
<dbReference type="GO" id="GO:0180010">
    <property type="term" value="P:co-transcriptional mRNA 3'-end processing, cleavage and polyadenylation pathway"/>
    <property type="evidence" value="ECO:0007669"/>
    <property type="project" value="UniProtKB-UniRule"/>
</dbReference>
<feature type="compositionally biased region" description="Acidic residues" evidence="6">
    <location>
        <begin position="78"/>
        <end position="87"/>
    </location>
</feature>
<dbReference type="GeneID" id="27315587"/>
<dbReference type="STRING" id="253628.A0A0D1XF71"/>
<dbReference type="InParanoid" id="A0A0D1XF71"/>
<feature type="compositionally biased region" description="Low complexity" evidence="6">
    <location>
        <begin position="47"/>
        <end position="68"/>
    </location>
</feature>
<name>A0A0D1XF71_9PEZI</name>
<feature type="compositionally biased region" description="Polar residues" evidence="6">
    <location>
        <begin position="893"/>
        <end position="909"/>
    </location>
</feature>
<evidence type="ECO:0000256" key="6">
    <source>
        <dbReference type="SAM" id="MobiDB-lite"/>
    </source>
</evidence>
<dbReference type="InterPro" id="IPR011990">
    <property type="entry name" value="TPR-like_helical_dom_sf"/>
</dbReference>
<keyword evidence="3 5" id="KW-0539">Nucleus</keyword>
<dbReference type="SMART" id="SM00386">
    <property type="entry name" value="HAT"/>
    <property type="match status" value="5"/>
</dbReference>
<evidence type="ECO:0000256" key="1">
    <source>
        <dbReference type="ARBA" id="ARBA00002863"/>
    </source>
</evidence>
<keyword evidence="2" id="KW-0677">Repeat</keyword>
<dbReference type="GO" id="GO:0003729">
    <property type="term" value="F:mRNA binding"/>
    <property type="evidence" value="ECO:0007669"/>
    <property type="project" value="TreeGrafter"/>
</dbReference>
<dbReference type="Proteomes" id="UP000053259">
    <property type="component" value="Unassembled WGS sequence"/>
</dbReference>
<dbReference type="EMBL" id="KN847559">
    <property type="protein sequence ID" value="KIW00856.1"/>
    <property type="molecule type" value="Genomic_DNA"/>
</dbReference>
<accession>A0A0D1XF71</accession>
<comment type="subcellular location">
    <subcellularLocation>
        <location evidence="5">Nucleus</location>
    </subcellularLocation>
    <subcellularLocation>
        <location evidence="5">Cytoplasm</location>
    </subcellularLocation>
    <text evidence="5">Nucleus and/or cytoplasm.</text>
</comment>
<evidence type="ECO:0000313" key="9">
    <source>
        <dbReference type="Proteomes" id="UP000053259"/>
    </source>
</evidence>
<gene>
    <name evidence="8" type="ORF">PV09_07614</name>
</gene>
<proteinExistence type="predicted"/>
<dbReference type="FunCoup" id="A0A0D1XF71">
    <property type="interactions" value="1173"/>
</dbReference>
<dbReference type="InterPro" id="IPR019734">
    <property type="entry name" value="TPR_rpt"/>
</dbReference>
<evidence type="ECO:0000256" key="5">
    <source>
        <dbReference type="RuleBase" id="RU369035"/>
    </source>
</evidence>
<evidence type="ECO:0000256" key="3">
    <source>
        <dbReference type="ARBA" id="ARBA00023242"/>
    </source>
</evidence>
<dbReference type="PROSITE" id="PS50005">
    <property type="entry name" value="TPR"/>
    <property type="match status" value="1"/>
</dbReference>
<feature type="domain" description="Suppressor of forked" evidence="7">
    <location>
        <begin position="233"/>
        <end position="847"/>
    </location>
</feature>
<feature type="region of interest" description="Disordered" evidence="6">
    <location>
        <begin position="1"/>
        <end position="152"/>
    </location>
</feature>
<keyword evidence="9" id="KW-1185">Reference proteome</keyword>
<evidence type="ECO:0000259" key="7">
    <source>
        <dbReference type="Pfam" id="PF05843"/>
    </source>
</evidence>
<organism evidence="8 9">
    <name type="scientific">Verruconis gallopava</name>
    <dbReference type="NCBI Taxonomy" id="253628"/>
    <lineage>
        <taxon>Eukaryota</taxon>
        <taxon>Fungi</taxon>
        <taxon>Dikarya</taxon>
        <taxon>Ascomycota</taxon>
        <taxon>Pezizomycotina</taxon>
        <taxon>Dothideomycetes</taxon>
        <taxon>Pleosporomycetidae</taxon>
        <taxon>Venturiales</taxon>
        <taxon>Sympoventuriaceae</taxon>
        <taxon>Verruconis</taxon>
    </lineage>
</organism>
<feature type="compositionally biased region" description="Acidic residues" evidence="6">
    <location>
        <begin position="27"/>
        <end position="36"/>
    </location>
</feature>
<sequence length="1106" mass="122123">MDESDVQHQGDAYDPTNIASYTGQGMLEEDDDDDYDPSNMQFQDAHSANQSAGDSGAGDGSSLHAAASTKQRTVGGFIEDDDDDEDAPAVTANTTTAGQDISAAALSAAGQAPRSVTQTPVNATPDISNEKAATTAAQDQGFAPPRSSSSTGVIATTAPVPIINIDHNPPASVASATSAASAPLSNGAAGVQSSGVTPSQSPFPQLSAVHVAPAQNVPSSSSVPLPKARLPQDRVGILEDRIAADPRGDTDAWLSLIEEYKQRNKIDEVYETYERFLKIFPQAGDQWAAYIQTMMQNEDTRKAETSFNKVLLNVPHVRCWSLYIDHIRRMNNLATDQTQQARSVITSAFEFTFKHVGNDPNSMQLWQDYINFVKSAPGNVAGDGWQDKQKVDAVRKAYRQALSIPLPNLQGLWSEYSTFEMTASRVNGRKFMNEQMPAYMTAKQAYIALENKIQLLNRSTLPRFPPLPGYEGYEDYQNQLRIWRDWIEWEKQDPLVLKDEKPDGSAFKNRVLFVYKIALMTLRFEPQMWFEAAQFCFDNDLKDEGEKLLDAGIKANPESCLLAFAQADRIETQTVGDNDPVARGATVRQPYNKLIDALYDLLKQTRERSEREVAEIQERYTKEAMEAQQSREQSRRSDDDDDDDTNGSQDQAKLVAARRDADIKAVQEKYNAQLHELRRIITAAWVALIRAMRRIQGKGKPGSSDLPGSRGILSETRKRGNITSDLYIQCALTEWYCYKDPAALRLFDKGMTLYPTDENFALEYIKHLIAQSDLTNARTVFEKAVSRLEKEPSLVHKAKPLYYYFHTFESKYGELAQIQKLEQRMRDLFPEDPTLRVFAHRFEYENALANKFDPTTVQPIISPGTQMRPVIMQSIEQDAQPAYLNAAGIAQSTFGTSSPKRPLDGTSNIEGPPRKLARGESPLKGAAGRRLASARTSGNTPLQSVATLSTGGLWPIPHHINFLLSLLPNARYAANMTPALDPVGVVNIMRGVNLQPNIWAGANLKAAGPGLMDPRYHQPVPIGIGNAIQPPQQQLPRPPPPVSQHAPPPPVVGVPPVPGYGHPPPAIPPQPYPQYAPPPNTAYQYAAPVNGTYGSIFYFNTSSSFR</sequence>
<keyword evidence="5" id="KW-0963">Cytoplasm</keyword>
<protein>
    <recommendedName>
        <fullName evidence="5">mRNA 3'-end-processing protein RNA14</fullName>
    </recommendedName>
</protein>
<feature type="compositionally biased region" description="Pro residues" evidence="6">
    <location>
        <begin position="1036"/>
        <end position="1050"/>
    </location>
</feature>